<dbReference type="RefSeq" id="WP_006863814.1">
    <property type="nucleotide sequence ID" value="NZ_ACCL02000023.1"/>
</dbReference>
<protein>
    <recommendedName>
        <fullName evidence="4">DUF2975 domain-containing protein</fullName>
    </recommendedName>
</protein>
<evidence type="ECO:0000256" key="1">
    <source>
        <dbReference type="SAM" id="Phobius"/>
    </source>
</evidence>
<comment type="caution">
    <text evidence="2">The sequence shown here is derived from an EMBL/GenBank/DDBJ whole genome shotgun (WGS) entry which is preliminary data.</text>
</comment>
<feature type="transmembrane region" description="Helical" evidence="1">
    <location>
        <begin position="262"/>
        <end position="280"/>
    </location>
</feature>
<feature type="transmembrane region" description="Helical" evidence="1">
    <location>
        <begin position="126"/>
        <end position="145"/>
    </location>
</feature>
<feature type="transmembrane region" description="Helical" evidence="1">
    <location>
        <begin position="292"/>
        <end position="312"/>
    </location>
</feature>
<gene>
    <name evidence="2" type="ORF">BRYFOR_09051</name>
</gene>
<name>C6LK64_9FIRM</name>
<accession>C6LK64</accession>
<dbReference type="Proteomes" id="UP000005561">
    <property type="component" value="Unassembled WGS sequence"/>
</dbReference>
<keyword evidence="3" id="KW-1185">Reference proteome</keyword>
<evidence type="ECO:0008006" key="4">
    <source>
        <dbReference type="Google" id="ProtNLM"/>
    </source>
</evidence>
<keyword evidence="1" id="KW-0472">Membrane</keyword>
<proteinExistence type="predicted"/>
<sequence length="326" mass="36356">MRYRYFYSALALEAILCVIFALPQIQLSGVFTSIAAFPFEQIGLGLRMLSLSGTAGNLAAILLYLLLGLLPCAVYYFLRAKKRLCGADWLLIVLSVLLFVVNYYMINPGLLGAGAAGSAKWIPGGTFYAVLCGYLALRMLCMYASADAKKLQEALKLLLLFMMAVFVYGVSGQELGWLFSAIQNVQSGNSISVEVTALYGPAQELIPTYVFLVFQFLIRALPWCMDLAAAFLALRMLDALGKDRYSEEAVGAVKKLADFCRMALSVTIGAEILFHVLQFLLRERLYQMDIFIRFPVLSIVFVLAMLLAARYLQEDQRMKQEHDLFI</sequence>
<evidence type="ECO:0000313" key="2">
    <source>
        <dbReference type="EMBL" id="EET58945.1"/>
    </source>
</evidence>
<dbReference type="OrthoDB" id="2040996at2"/>
<dbReference type="eggNOG" id="ENOG502ZCMT">
    <property type="taxonomic scope" value="Bacteria"/>
</dbReference>
<feature type="transmembrane region" description="Helical" evidence="1">
    <location>
        <begin position="12"/>
        <end position="37"/>
    </location>
</feature>
<feature type="transmembrane region" description="Helical" evidence="1">
    <location>
        <begin position="209"/>
        <end position="234"/>
    </location>
</feature>
<keyword evidence="1" id="KW-0812">Transmembrane</keyword>
<dbReference type="EMBL" id="ACCL02000023">
    <property type="protein sequence ID" value="EET58945.1"/>
    <property type="molecule type" value="Genomic_DNA"/>
</dbReference>
<feature type="transmembrane region" description="Helical" evidence="1">
    <location>
        <begin position="157"/>
        <end position="179"/>
    </location>
</feature>
<keyword evidence="1" id="KW-1133">Transmembrane helix</keyword>
<feature type="transmembrane region" description="Helical" evidence="1">
    <location>
        <begin position="89"/>
        <end position="106"/>
    </location>
</feature>
<dbReference type="AlphaFoldDB" id="C6LK64"/>
<reference evidence="2" key="1">
    <citation type="submission" date="2009-07" db="EMBL/GenBank/DDBJ databases">
        <authorList>
            <person name="Weinstock G."/>
            <person name="Sodergren E."/>
            <person name="Clifton S."/>
            <person name="Fulton L."/>
            <person name="Fulton B."/>
            <person name="Courtney L."/>
            <person name="Fronick C."/>
            <person name="Harrison M."/>
            <person name="Strong C."/>
            <person name="Farmer C."/>
            <person name="Delahaunty K."/>
            <person name="Markovic C."/>
            <person name="Hall O."/>
            <person name="Minx P."/>
            <person name="Tomlinson C."/>
            <person name="Mitreva M."/>
            <person name="Nelson J."/>
            <person name="Hou S."/>
            <person name="Wollam A."/>
            <person name="Pepin K.H."/>
            <person name="Johnson M."/>
            <person name="Bhonagiri V."/>
            <person name="Nash W.E."/>
            <person name="Warren W."/>
            <person name="Chinwalla A."/>
            <person name="Mardis E.R."/>
            <person name="Wilson R.K."/>
        </authorList>
    </citation>
    <scope>NUCLEOTIDE SEQUENCE [LARGE SCALE GENOMIC DNA]</scope>
    <source>
        <strain evidence="2">DSM 14469</strain>
    </source>
</reference>
<evidence type="ECO:0000313" key="3">
    <source>
        <dbReference type="Proteomes" id="UP000005561"/>
    </source>
</evidence>
<organism evidence="2 3">
    <name type="scientific">Marvinbryantia formatexigens DSM 14469</name>
    <dbReference type="NCBI Taxonomy" id="478749"/>
    <lineage>
        <taxon>Bacteria</taxon>
        <taxon>Bacillati</taxon>
        <taxon>Bacillota</taxon>
        <taxon>Clostridia</taxon>
        <taxon>Lachnospirales</taxon>
        <taxon>Lachnospiraceae</taxon>
        <taxon>Marvinbryantia</taxon>
    </lineage>
</organism>
<dbReference type="STRING" id="168384.SAMN05660368_03989"/>
<feature type="transmembrane region" description="Helical" evidence="1">
    <location>
        <begin position="57"/>
        <end position="77"/>
    </location>
</feature>